<dbReference type="PANTHER" id="PTHR42028:SF1">
    <property type="entry name" value="YALI0E30657P"/>
    <property type="match status" value="1"/>
</dbReference>
<dbReference type="Pfam" id="PF23585">
    <property type="entry name" value="DUF7137"/>
    <property type="match status" value="1"/>
</dbReference>
<evidence type="ECO:0000313" key="2">
    <source>
        <dbReference type="EMBL" id="KAG2187314.1"/>
    </source>
</evidence>
<dbReference type="PANTHER" id="PTHR42028">
    <property type="entry name" value="CHROMOSOME 1, WHOLE GENOME SHOTGUN SEQUENCE"/>
    <property type="match status" value="1"/>
</dbReference>
<organism evidence="2 3">
    <name type="scientific">Umbelopsis vinacea</name>
    <dbReference type="NCBI Taxonomy" id="44442"/>
    <lineage>
        <taxon>Eukaryota</taxon>
        <taxon>Fungi</taxon>
        <taxon>Fungi incertae sedis</taxon>
        <taxon>Mucoromycota</taxon>
        <taxon>Mucoromycotina</taxon>
        <taxon>Umbelopsidomycetes</taxon>
        <taxon>Umbelopsidales</taxon>
        <taxon>Umbelopsidaceae</taxon>
        <taxon>Umbelopsis</taxon>
    </lineage>
</organism>
<comment type="caution">
    <text evidence="2">The sequence shown here is derived from an EMBL/GenBank/DDBJ whole genome shotgun (WGS) entry which is preliminary data.</text>
</comment>
<evidence type="ECO:0000313" key="3">
    <source>
        <dbReference type="Proteomes" id="UP000612746"/>
    </source>
</evidence>
<feature type="domain" description="DUF7137" evidence="1">
    <location>
        <begin position="33"/>
        <end position="161"/>
    </location>
</feature>
<dbReference type="InterPro" id="IPR055561">
    <property type="entry name" value="DUF7137"/>
</dbReference>
<gene>
    <name evidence="2" type="ORF">INT44_004999</name>
</gene>
<keyword evidence="3" id="KW-1185">Reference proteome</keyword>
<reference evidence="2" key="1">
    <citation type="submission" date="2020-12" db="EMBL/GenBank/DDBJ databases">
        <title>Metabolic potential, ecology and presence of endohyphal bacteria is reflected in genomic diversity of Mucoromycotina.</title>
        <authorList>
            <person name="Muszewska A."/>
            <person name="Okrasinska A."/>
            <person name="Steczkiewicz K."/>
            <person name="Drgas O."/>
            <person name="Orlowska M."/>
            <person name="Perlinska-Lenart U."/>
            <person name="Aleksandrzak-Piekarczyk T."/>
            <person name="Szatraj K."/>
            <person name="Zielenkiewicz U."/>
            <person name="Pilsyk S."/>
            <person name="Malc E."/>
            <person name="Mieczkowski P."/>
            <person name="Kruszewska J.S."/>
            <person name="Biernat P."/>
            <person name="Pawlowska J."/>
        </authorList>
    </citation>
    <scope>NUCLEOTIDE SEQUENCE</scope>
    <source>
        <strain evidence="2">WA0000051536</strain>
    </source>
</reference>
<sequence>MLLVFAQNPVTELPDNITISDSIIGSIGDATSGSGYLILTQPNIQRKPTPLYGIGNKVEFVWKYSDGLAIMPKSLTFAVISPLKEQFIIGENIPGNSKKFVWDTALFENDPLQPRLMTGKYTIRIWDERGPDAPAAVGRLIPYRQLAFSMYSKQAYQDMDSKLD</sequence>
<dbReference type="Proteomes" id="UP000612746">
    <property type="component" value="Unassembled WGS sequence"/>
</dbReference>
<dbReference type="OrthoDB" id="2435509at2759"/>
<proteinExistence type="predicted"/>
<dbReference type="AlphaFoldDB" id="A0A8H7UQK3"/>
<name>A0A8H7UQK3_9FUNG</name>
<accession>A0A8H7UQK3</accession>
<dbReference type="EMBL" id="JAEPRA010000003">
    <property type="protein sequence ID" value="KAG2187314.1"/>
    <property type="molecule type" value="Genomic_DNA"/>
</dbReference>
<evidence type="ECO:0000259" key="1">
    <source>
        <dbReference type="Pfam" id="PF23585"/>
    </source>
</evidence>
<protein>
    <recommendedName>
        <fullName evidence="1">DUF7137 domain-containing protein</fullName>
    </recommendedName>
</protein>